<protein>
    <submittedName>
        <fullName evidence="1">DUF1140 family protein</fullName>
    </submittedName>
</protein>
<evidence type="ECO:0000313" key="1">
    <source>
        <dbReference type="EMBL" id="MDK9867058.1"/>
    </source>
</evidence>
<sequence>MTPNDILLKNSDLIVKSLFQRADRTYKQFLKYSNTSYEAEVGTSRYWKAVAGTEQTQREIKGLIEQLKAMDEYTQWSEKLHQDRYKFIEKYDIVMEKYKLNT</sequence>
<dbReference type="InterPro" id="IPR009520">
    <property type="entry name" value="DUF1140"/>
</dbReference>
<dbReference type="Pfam" id="PF06600">
    <property type="entry name" value="DUF1140"/>
    <property type="match status" value="1"/>
</dbReference>
<comment type="caution">
    <text evidence="1">The sequence shown here is derived from an EMBL/GenBank/DDBJ whole genome shotgun (WGS) entry which is preliminary data.</text>
</comment>
<dbReference type="RefSeq" id="WP_285324491.1">
    <property type="nucleotide sequence ID" value="NZ_JARGCK010000020.1"/>
</dbReference>
<reference evidence="1" key="2">
    <citation type="submission" date="2023-03" db="EMBL/GenBank/DDBJ databases">
        <authorList>
            <person name="Vazquez L."/>
            <person name="Rodriguez J."/>
            <person name="Mayo B."/>
            <person name="Florez A.B."/>
        </authorList>
    </citation>
    <scope>NUCLEOTIDE SEQUENCE</scope>
    <source>
        <strain evidence="1">5A3I</strain>
    </source>
</reference>
<proteinExistence type="predicted"/>
<dbReference type="Proteomes" id="UP001174037">
    <property type="component" value="Unassembled WGS sequence"/>
</dbReference>
<gene>
    <name evidence="1" type="ORF">P1A27_14095</name>
</gene>
<evidence type="ECO:0000313" key="2">
    <source>
        <dbReference type="Proteomes" id="UP001174037"/>
    </source>
</evidence>
<organism evidence="1 2">
    <name type="scientific">Staphylococcus equorum</name>
    <dbReference type="NCBI Taxonomy" id="246432"/>
    <lineage>
        <taxon>Bacteria</taxon>
        <taxon>Bacillati</taxon>
        <taxon>Bacillota</taxon>
        <taxon>Bacilli</taxon>
        <taxon>Bacillales</taxon>
        <taxon>Staphylococcaceae</taxon>
        <taxon>Staphylococcus</taxon>
    </lineage>
</organism>
<reference evidence="1" key="1">
    <citation type="journal article" date="2023" name="Int. J. Mol. Sci.">
        <title>Antibiotic Resistance/Susceptibility Profiles of Staphylococcus equorum Strains from Cheese, and Genome Analysis for Antibiotic Resistance Genes.</title>
        <authorList>
            <person name="Vazquez L."/>
            <person name="Srednik M.E."/>
            <person name="Rodriguez J."/>
            <person name="Florez A.B."/>
            <person name="Mayo B."/>
        </authorList>
    </citation>
    <scope>NUCLEOTIDE SEQUENCE</scope>
    <source>
        <strain evidence="1">5A3I</strain>
    </source>
</reference>
<dbReference type="EMBL" id="JARGCK010000020">
    <property type="protein sequence ID" value="MDK9867058.1"/>
    <property type="molecule type" value="Genomic_DNA"/>
</dbReference>
<dbReference type="AlphaFoldDB" id="A0AAW7ALV5"/>
<name>A0AAW7ALV5_9STAP</name>
<accession>A0AAW7ALV5</accession>